<evidence type="ECO:0000256" key="1">
    <source>
        <dbReference type="SAM" id="Phobius"/>
    </source>
</evidence>
<keyword evidence="1" id="KW-0812">Transmembrane</keyword>
<reference evidence="2 3" key="1">
    <citation type="submission" date="2008-12" db="EMBL/GenBank/DDBJ databases">
        <authorList>
            <person name="Fulton L."/>
            <person name="Clifton S."/>
            <person name="Fulton B."/>
            <person name="Xu J."/>
            <person name="Minx P."/>
            <person name="Pepin K.H."/>
            <person name="Johnson M."/>
            <person name="Bhonagiri V."/>
            <person name="Nash W.E."/>
            <person name="Mardis E.R."/>
            <person name="Wilson R.K."/>
        </authorList>
    </citation>
    <scope>NUCLEOTIDE SEQUENCE [LARGE SCALE GENOMIC DNA]</scope>
    <source>
        <strain evidence="2 3">DSM 12042</strain>
    </source>
</reference>
<sequence length="138" mass="15581">MIPKDILKKIKPWMWLSTYIVLLLFALVHFQDLMGVLGKVMHLLTPLFYAIGIAFVLNQPMKAIEKGLIKLIQALPRSKKNPPQREPKVRGISIFLTLLLALAVLFVLSSIIFPQLITSIVQLFNNCVVYAGNIVENI</sequence>
<dbReference type="AlphaFoldDB" id="B9YD75"/>
<evidence type="ECO:0000313" key="2">
    <source>
        <dbReference type="EMBL" id="EEF66085.1"/>
    </source>
</evidence>
<accession>B9YD75</accession>
<keyword evidence="1" id="KW-0472">Membrane</keyword>
<feature type="non-terminal residue" evidence="2">
    <location>
        <position position="138"/>
    </location>
</feature>
<name>B9YD75_9FIRM</name>
<dbReference type="HOGENOM" id="CLU_1859415_0_0_9"/>
<proteinExistence type="predicted"/>
<dbReference type="EMBL" id="ACCF01000238">
    <property type="protein sequence ID" value="EEF66085.1"/>
    <property type="molecule type" value="Genomic_DNA"/>
</dbReference>
<feature type="transmembrane region" description="Helical" evidence="1">
    <location>
        <begin position="36"/>
        <end position="57"/>
    </location>
</feature>
<feature type="transmembrane region" description="Helical" evidence="1">
    <location>
        <begin position="12"/>
        <end position="30"/>
    </location>
</feature>
<feature type="transmembrane region" description="Helical" evidence="1">
    <location>
        <begin position="94"/>
        <end position="117"/>
    </location>
</feature>
<dbReference type="Proteomes" id="UP000005950">
    <property type="component" value="Unassembled WGS sequence"/>
</dbReference>
<dbReference type="STRING" id="545696.HOLDEFILI_03791"/>
<comment type="caution">
    <text evidence="2">The sequence shown here is derived from an EMBL/GenBank/DDBJ whole genome shotgun (WGS) entry which is preliminary data.</text>
</comment>
<gene>
    <name evidence="2" type="ORF">HOLDEFILI_03791</name>
</gene>
<protein>
    <submittedName>
        <fullName evidence="2">Uncharacterized protein</fullName>
    </submittedName>
</protein>
<organism evidence="2 3">
    <name type="scientific">Holdemania filiformis DSM 12042</name>
    <dbReference type="NCBI Taxonomy" id="545696"/>
    <lineage>
        <taxon>Bacteria</taxon>
        <taxon>Bacillati</taxon>
        <taxon>Bacillota</taxon>
        <taxon>Erysipelotrichia</taxon>
        <taxon>Erysipelotrichales</taxon>
        <taxon>Erysipelotrichaceae</taxon>
        <taxon>Holdemania</taxon>
    </lineage>
</organism>
<evidence type="ECO:0000313" key="3">
    <source>
        <dbReference type="Proteomes" id="UP000005950"/>
    </source>
</evidence>
<keyword evidence="1" id="KW-1133">Transmembrane helix</keyword>
<reference evidence="2 3" key="2">
    <citation type="submission" date="2009-02" db="EMBL/GenBank/DDBJ databases">
        <title>Draft genome sequence of Holdemania filiformis DSM 12042.</title>
        <authorList>
            <person name="Sudarsanam P."/>
            <person name="Ley R."/>
            <person name="Guruge J."/>
            <person name="Turnbaugh P.J."/>
            <person name="Mahowald M."/>
            <person name="Liep D."/>
            <person name="Gordon J."/>
        </authorList>
    </citation>
    <scope>NUCLEOTIDE SEQUENCE [LARGE SCALE GENOMIC DNA]</scope>
    <source>
        <strain evidence="2 3">DSM 12042</strain>
    </source>
</reference>